<evidence type="ECO:0000256" key="2">
    <source>
        <dbReference type="ARBA" id="ARBA00009813"/>
    </source>
</evidence>
<keyword evidence="5" id="KW-1015">Disulfide bond</keyword>
<keyword evidence="11" id="KW-1185">Reference proteome</keyword>
<protein>
    <recommendedName>
        <fullName evidence="7">Thiol:disulfide interchange protein</fullName>
    </recommendedName>
</protein>
<comment type="similarity">
    <text evidence="2 7">Belongs to the thioredoxin family. DsbC subfamily.</text>
</comment>
<dbReference type="CDD" id="cd03020">
    <property type="entry name" value="DsbA_DsbC_DsbG"/>
    <property type="match status" value="1"/>
</dbReference>
<keyword evidence="3 7" id="KW-0732">Signal</keyword>
<dbReference type="InterPro" id="IPR009094">
    <property type="entry name" value="DiS-bond_isomerase_DsbC/G_N_sf"/>
</dbReference>
<evidence type="ECO:0000256" key="7">
    <source>
        <dbReference type="RuleBase" id="RU364038"/>
    </source>
</evidence>
<dbReference type="SUPFAM" id="SSF52833">
    <property type="entry name" value="Thioredoxin-like"/>
    <property type="match status" value="1"/>
</dbReference>
<dbReference type="SUPFAM" id="SSF54423">
    <property type="entry name" value="DsbC/DsbG N-terminal domain-like"/>
    <property type="match status" value="1"/>
</dbReference>
<evidence type="ECO:0000259" key="8">
    <source>
        <dbReference type="Pfam" id="PF10411"/>
    </source>
</evidence>
<dbReference type="AlphaFoldDB" id="A0A953N9M7"/>
<keyword evidence="4 7" id="KW-0574">Periplasm</keyword>
<evidence type="ECO:0000256" key="5">
    <source>
        <dbReference type="ARBA" id="ARBA00023157"/>
    </source>
</evidence>
<feature type="chain" id="PRO_5038160125" description="Thiol:disulfide interchange protein" evidence="7">
    <location>
        <begin position="24"/>
        <end position="250"/>
    </location>
</feature>
<dbReference type="Pfam" id="PF10411">
    <property type="entry name" value="DsbC_N"/>
    <property type="match status" value="1"/>
</dbReference>
<dbReference type="PANTHER" id="PTHR35272">
    <property type="entry name" value="THIOL:DISULFIDE INTERCHANGE PROTEIN DSBC-RELATED"/>
    <property type="match status" value="1"/>
</dbReference>
<name>A0A953N9M7_9BURK</name>
<dbReference type="Pfam" id="PF13098">
    <property type="entry name" value="Thioredoxin_2"/>
    <property type="match status" value="1"/>
</dbReference>
<dbReference type="Proteomes" id="UP000739565">
    <property type="component" value="Unassembled WGS sequence"/>
</dbReference>
<feature type="signal peptide" evidence="7">
    <location>
        <begin position="1"/>
        <end position="23"/>
    </location>
</feature>
<dbReference type="InterPro" id="IPR036249">
    <property type="entry name" value="Thioredoxin-like_sf"/>
</dbReference>
<proteinExistence type="inferred from homology"/>
<evidence type="ECO:0000256" key="1">
    <source>
        <dbReference type="ARBA" id="ARBA00004418"/>
    </source>
</evidence>
<gene>
    <name evidence="10" type="ORF">KZZ10_06250</name>
</gene>
<dbReference type="InterPro" id="IPR018950">
    <property type="entry name" value="DiS-bond_isomerase_DsbC/G_N"/>
</dbReference>
<evidence type="ECO:0000256" key="3">
    <source>
        <dbReference type="ARBA" id="ARBA00022729"/>
    </source>
</evidence>
<feature type="domain" description="Disulphide bond isomerase DsbC/G N-terminal" evidence="8">
    <location>
        <begin position="39"/>
        <end position="103"/>
    </location>
</feature>
<comment type="caution">
    <text evidence="10">The sequence shown here is derived from an EMBL/GenBank/DDBJ whole genome shotgun (WGS) entry which is preliminary data.</text>
</comment>
<evidence type="ECO:0000256" key="6">
    <source>
        <dbReference type="ARBA" id="ARBA00023284"/>
    </source>
</evidence>
<dbReference type="InterPro" id="IPR012336">
    <property type="entry name" value="Thioredoxin-like_fold"/>
</dbReference>
<evidence type="ECO:0000256" key="4">
    <source>
        <dbReference type="ARBA" id="ARBA00022764"/>
    </source>
</evidence>
<reference evidence="10" key="1">
    <citation type="submission" date="2021-07" db="EMBL/GenBank/DDBJ databases">
        <title>New genus and species of the family Alcaligenaceae.</title>
        <authorList>
            <person name="Hahn M.W."/>
        </authorList>
    </citation>
    <scope>NUCLEOTIDE SEQUENCE</scope>
    <source>
        <strain evidence="10">LF4-65</strain>
    </source>
</reference>
<evidence type="ECO:0000259" key="9">
    <source>
        <dbReference type="Pfam" id="PF13098"/>
    </source>
</evidence>
<keyword evidence="6 7" id="KW-0676">Redox-active center</keyword>
<comment type="subcellular location">
    <subcellularLocation>
        <location evidence="1 7">Periplasm</location>
    </subcellularLocation>
</comment>
<dbReference type="Gene3D" id="3.10.450.70">
    <property type="entry name" value="Disulphide bond isomerase, DsbC/G, N-terminal"/>
    <property type="match status" value="1"/>
</dbReference>
<dbReference type="RefSeq" id="WP_311133543.1">
    <property type="nucleotide sequence ID" value="NZ_JAHXRI010000006.1"/>
</dbReference>
<dbReference type="InterPro" id="IPR033954">
    <property type="entry name" value="DiS-bond_Isoase_DsbC/G"/>
</dbReference>
<comment type="function">
    <text evidence="7">Required for disulfide bond formation in some periplasmic proteins. Acts by transferring its disulfide bond to other proteins and is reduced in the process.</text>
</comment>
<evidence type="ECO:0000313" key="10">
    <source>
        <dbReference type="EMBL" id="MBZ1350243.1"/>
    </source>
</evidence>
<dbReference type="EMBL" id="JAHXRI010000006">
    <property type="protein sequence ID" value="MBZ1350243.1"/>
    <property type="molecule type" value="Genomic_DNA"/>
</dbReference>
<dbReference type="PANTHER" id="PTHR35272:SF3">
    <property type="entry name" value="THIOL:DISULFIDE INTERCHANGE PROTEIN DSBC"/>
    <property type="match status" value="1"/>
</dbReference>
<accession>A0A953N9M7</accession>
<evidence type="ECO:0000313" key="11">
    <source>
        <dbReference type="Proteomes" id="UP000739565"/>
    </source>
</evidence>
<dbReference type="Gene3D" id="3.40.30.10">
    <property type="entry name" value="Glutaredoxin"/>
    <property type="match status" value="1"/>
</dbReference>
<dbReference type="InterPro" id="IPR051470">
    <property type="entry name" value="Thiol:disulfide_interchange"/>
</dbReference>
<dbReference type="GO" id="GO:0042597">
    <property type="term" value="C:periplasmic space"/>
    <property type="evidence" value="ECO:0007669"/>
    <property type="project" value="UniProtKB-SubCell"/>
</dbReference>
<organism evidence="10 11">
    <name type="scientific">Zwartia hollandica</name>
    <dbReference type="NCBI Taxonomy" id="324606"/>
    <lineage>
        <taxon>Bacteria</taxon>
        <taxon>Pseudomonadati</taxon>
        <taxon>Pseudomonadota</taxon>
        <taxon>Betaproteobacteria</taxon>
        <taxon>Burkholderiales</taxon>
        <taxon>Alcaligenaceae</taxon>
        <taxon>Zwartia</taxon>
    </lineage>
</organism>
<sequence>MFNRLFMTLSFVLTALCSSAVLAQATPSVAAAAAAASTEDAKAAAVKKLFAERFNNPPIAGVRLTPYGLYEVQLGSDLVYTDEKVNFVLDGTLIDAKTRRDITRERQDELAKMPFDQLPFELAFKQVRGDGSRKLAIFEDPNCGYCKTLRKSLGEIDNLTVYTFPYPILSPDSTQKVKNIWCAKDRAETWDAWMLKGVVPPTVNCDVPVDKMVELGQKLMVRGTPAIFFADGSRVGGAIPKDELEKRLKQ</sequence>
<feature type="domain" description="Thioredoxin-like fold" evidence="9">
    <location>
        <begin position="128"/>
        <end position="248"/>
    </location>
</feature>